<evidence type="ECO:0000313" key="3">
    <source>
        <dbReference type="Proteomes" id="UP000224265"/>
    </source>
</evidence>
<accession>A0A109QIJ0</accession>
<feature type="compositionally biased region" description="Polar residues" evidence="1">
    <location>
        <begin position="8"/>
        <end position="18"/>
    </location>
</feature>
<name>A0A109QIJ0_9CAUD</name>
<evidence type="ECO:0000313" key="2">
    <source>
        <dbReference type="EMBL" id="AMB17222.1"/>
    </source>
</evidence>
<dbReference type="Proteomes" id="UP000224265">
    <property type="component" value="Segment"/>
</dbReference>
<gene>
    <name evidence="2" type="ORF">SEA_WEISS13_8</name>
</gene>
<feature type="region of interest" description="Disordered" evidence="1">
    <location>
        <begin position="1"/>
        <end position="36"/>
    </location>
</feature>
<organism evidence="2 3">
    <name type="scientific">Mycobacterium phage Weiss13</name>
    <dbReference type="NCBI Taxonomy" id="1784843"/>
    <lineage>
        <taxon>Viruses</taxon>
        <taxon>Duplodnaviria</taxon>
        <taxon>Heunggongvirae</taxon>
        <taxon>Uroviricota</taxon>
        <taxon>Caudoviricetes</taxon>
        <taxon>Papyrusvirus</taxon>
        <taxon>Papyrusvirus send513</taxon>
    </lineage>
</organism>
<reference evidence="2 3" key="1">
    <citation type="submission" date="2015-08" db="EMBL/GenBank/DDBJ databases">
        <authorList>
            <person name="Adams C.A."/>
            <person name="Ardeshna N.S."/>
            <person name="Badithe A.V."/>
            <person name="Badrani J.H."/>
            <person name="Birkholz E.A."/>
            <person name="Butler M."/>
            <person name="Chu A."/>
            <person name="Farmer C.N."/>
            <person name="Frischer G.M."/>
            <person name="Hsieh L.Y."/>
            <person name="Jackson K.B."/>
            <person name="Kagy D.N."/>
            <person name="Kendall J.C."/>
            <person name="Lin C.Y."/>
            <person name="Morgan M.N."/>
            <person name="Nachnani R."/>
            <person name="Nadeau S.M."/>
            <person name="Parikh M."/>
            <person name="Perez M.V."/>
            <person name="Peters C.E."/>
            <person name="Pogliano J."/>
            <person name="Popescu N.I."/>
            <person name="Shiao R."/>
            <person name="Song C.L."/>
            <person name="Ting J.M."/>
            <person name="Udani D.R."/>
            <person name="Waller L.B."/>
            <person name="Wang A.Y."/>
            <person name="Wu C.E."/>
            <person name="Yang A.B."/>
            <person name="Yao J."/>
            <person name="Zhang B.H."/>
            <person name="Anders K.R."/>
            <person name="Bradley K.W."/>
            <person name="Asai D.J."/>
            <person name="Bowman C.A."/>
            <person name="Russell D.A."/>
            <person name="Pope W.H."/>
            <person name="Jacobs-Sera D."/>
            <person name="Hendrix R.W."/>
            <person name="Hatfull G.F."/>
        </authorList>
    </citation>
    <scope>NUCLEOTIDE SEQUENCE [LARGE SCALE GENOMIC DNA]</scope>
</reference>
<evidence type="ECO:0000256" key="1">
    <source>
        <dbReference type="SAM" id="MobiDB-lite"/>
    </source>
</evidence>
<proteinExistence type="predicted"/>
<sequence>MPKRKVTTAKQEGSSKSQPGEGPQASKEAPGQAGKP</sequence>
<dbReference type="EMBL" id="KT591076">
    <property type="protein sequence ID" value="AMB17222.1"/>
    <property type="molecule type" value="Genomic_DNA"/>
</dbReference>
<protein>
    <submittedName>
        <fullName evidence="2">Uncharacterized protein</fullName>
    </submittedName>
</protein>